<dbReference type="PROSITE" id="PS51832">
    <property type="entry name" value="HD_GYP"/>
    <property type="match status" value="1"/>
</dbReference>
<dbReference type="SMART" id="SM00471">
    <property type="entry name" value="HDc"/>
    <property type="match status" value="1"/>
</dbReference>
<feature type="domain" description="HD-GYP" evidence="4">
    <location>
        <begin position="416"/>
        <end position="611"/>
    </location>
</feature>
<feature type="transmembrane region" description="Helical" evidence="1">
    <location>
        <begin position="209"/>
        <end position="227"/>
    </location>
</feature>
<dbReference type="Gene3D" id="1.10.3210.10">
    <property type="entry name" value="Hypothetical protein af1432"/>
    <property type="match status" value="1"/>
</dbReference>
<dbReference type="EMBL" id="JAURUO010000007">
    <property type="protein sequence ID" value="MDP9728628.1"/>
    <property type="molecule type" value="Genomic_DNA"/>
</dbReference>
<proteinExistence type="predicted"/>
<sequence length="616" mass="70654">MVQINNYRHMLLRVYQFIFAFILFAISYFVSNNMKIPEYTIIYSLIGLLTLTKLLKVKMSDHLGFYWEMTFYIGFALVYPIKTVALAGSFMATYLFFANLFNKNKFLKIDEMFNQAAFALSTIFSIIITKDLYHIKNISQLLSYKNSITVLTIYLIIDFLLILLCYILVHGKEGFFLGIKLLFDLSTLGVMTVGGLTAYLLALTIHASGLRGVIIFTILILIVSRVYQEYFKLTNHFKRLSITDELTGLHNHRYIHNWLDKRVADNLPFNVLLVDIDNFRRYNDAHGHLHGDLALSHLGKLFHTTAREGELIARVSGEEFLIIIPDVSVEEATQRAQVYCDAVQHYNFPSTEQYPVTKLTVSIGVARYPDTGEKKHEVLSAADDALYKIKVATHNRVAVFSSIAEDIIRELQGLDVSEKLIDEMQQLMQLMHSRDRYTYRHTERNVKYAAALARKLNLDKDLQKTIRVGAFLHDIGKLKIPVEVIAKSDPLSKEEWDLMRDHPNLGYQLALGLSEVAECLPIIRYHHERYDGTGYPEGKLGAELPLSVRIMTLVDSFDAMTTSRPYRKKRTMEEAFDELDACRGTQFDPDLVEPFKEVVREIGILQSEEPKESAII</sequence>
<dbReference type="InterPro" id="IPR043128">
    <property type="entry name" value="Rev_trsase/Diguanyl_cyclase"/>
</dbReference>
<dbReference type="CDD" id="cd01949">
    <property type="entry name" value="GGDEF"/>
    <property type="match status" value="1"/>
</dbReference>
<feature type="transmembrane region" description="Helical" evidence="1">
    <location>
        <begin position="181"/>
        <end position="202"/>
    </location>
</feature>
<dbReference type="Gene3D" id="3.30.70.270">
    <property type="match status" value="1"/>
</dbReference>
<dbReference type="InterPro" id="IPR000160">
    <property type="entry name" value="GGDEF_dom"/>
</dbReference>
<evidence type="ECO:0000259" key="2">
    <source>
        <dbReference type="PROSITE" id="PS50887"/>
    </source>
</evidence>
<evidence type="ECO:0000313" key="5">
    <source>
        <dbReference type="EMBL" id="MDP9728628.1"/>
    </source>
</evidence>
<evidence type="ECO:0000256" key="1">
    <source>
        <dbReference type="SAM" id="Phobius"/>
    </source>
</evidence>
<dbReference type="PANTHER" id="PTHR43155">
    <property type="entry name" value="CYCLIC DI-GMP PHOSPHODIESTERASE PA4108-RELATED"/>
    <property type="match status" value="1"/>
</dbReference>
<dbReference type="RefSeq" id="WP_306954286.1">
    <property type="nucleotide sequence ID" value="NZ_JAURUO010000007.1"/>
</dbReference>
<feature type="transmembrane region" description="Helical" evidence="1">
    <location>
        <begin position="12"/>
        <end position="30"/>
    </location>
</feature>
<dbReference type="Pfam" id="PF00990">
    <property type="entry name" value="GGDEF"/>
    <property type="match status" value="1"/>
</dbReference>
<keyword evidence="1" id="KW-0812">Transmembrane</keyword>
<evidence type="ECO:0000313" key="6">
    <source>
        <dbReference type="Proteomes" id="UP001229209"/>
    </source>
</evidence>
<feature type="domain" description="HD" evidence="3">
    <location>
        <begin position="438"/>
        <end position="560"/>
    </location>
</feature>
<dbReference type="SUPFAM" id="SSF55073">
    <property type="entry name" value="Nucleotide cyclase"/>
    <property type="match status" value="1"/>
</dbReference>
<keyword evidence="1" id="KW-0472">Membrane</keyword>
<comment type="caution">
    <text evidence="5">The sequence shown here is derived from an EMBL/GenBank/DDBJ whole genome shotgun (WGS) entry which is preliminary data.</text>
</comment>
<dbReference type="PROSITE" id="PS50887">
    <property type="entry name" value="GGDEF"/>
    <property type="match status" value="1"/>
</dbReference>
<dbReference type="CDD" id="cd00077">
    <property type="entry name" value="HDc"/>
    <property type="match status" value="1"/>
</dbReference>
<dbReference type="SUPFAM" id="SSF109604">
    <property type="entry name" value="HD-domain/PDEase-like"/>
    <property type="match status" value="1"/>
</dbReference>
<reference evidence="5 6" key="1">
    <citation type="submission" date="2023-07" db="EMBL/GenBank/DDBJ databases">
        <title>Genomic Encyclopedia of Type Strains, Phase IV (KMG-IV): sequencing the most valuable type-strain genomes for metagenomic binning, comparative biology and taxonomic classification.</title>
        <authorList>
            <person name="Goeker M."/>
        </authorList>
    </citation>
    <scope>NUCLEOTIDE SEQUENCE [LARGE SCALE GENOMIC DNA]</scope>
    <source>
        <strain evidence="5 6">DSM 25924</strain>
    </source>
</reference>
<name>A0ABT9LWH6_9BACL</name>
<dbReference type="NCBIfam" id="TIGR00254">
    <property type="entry name" value="GGDEF"/>
    <property type="match status" value="1"/>
</dbReference>
<keyword evidence="1" id="KW-1133">Transmembrane helix</keyword>
<protein>
    <submittedName>
        <fullName evidence="5">Diguanylate cyclase (GGDEF)-like protein/putative nucleotidyltransferase with HDIG domain</fullName>
    </submittedName>
</protein>
<keyword evidence="6" id="KW-1185">Reference proteome</keyword>
<gene>
    <name evidence="5" type="ORF">J2S04_001578</name>
</gene>
<dbReference type="InterPro" id="IPR006674">
    <property type="entry name" value="HD_domain"/>
</dbReference>
<feature type="transmembrane region" description="Helical" evidence="1">
    <location>
        <begin position="36"/>
        <end position="55"/>
    </location>
</feature>
<dbReference type="PROSITE" id="PS51831">
    <property type="entry name" value="HD"/>
    <property type="match status" value="1"/>
</dbReference>
<dbReference type="InterPro" id="IPR037522">
    <property type="entry name" value="HD_GYP_dom"/>
</dbReference>
<dbReference type="PANTHER" id="PTHR43155:SF2">
    <property type="entry name" value="CYCLIC DI-GMP PHOSPHODIESTERASE PA4108"/>
    <property type="match status" value="1"/>
</dbReference>
<dbReference type="InterPro" id="IPR029787">
    <property type="entry name" value="Nucleotide_cyclase"/>
</dbReference>
<dbReference type="SMART" id="SM00267">
    <property type="entry name" value="GGDEF"/>
    <property type="match status" value="1"/>
</dbReference>
<organism evidence="5 6">
    <name type="scientific">Alicyclobacillus tolerans</name>
    <dbReference type="NCBI Taxonomy" id="90970"/>
    <lineage>
        <taxon>Bacteria</taxon>
        <taxon>Bacillati</taxon>
        <taxon>Bacillota</taxon>
        <taxon>Bacilli</taxon>
        <taxon>Bacillales</taxon>
        <taxon>Alicyclobacillaceae</taxon>
        <taxon>Alicyclobacillus</taxon>
    </lineage>
</organism>
<dbReference type="Pfam" id="PF13487">
    <property type="entry name" value="HD_5"/>
    <property type="match status" value="1"/>
</dbReference>
<feature type="transmembrane region" description="Helical" evidence="1">
    <location>
        <begin position="76"/>
        <end position="97"/>
    </location>
</feature>
<feature type="transmembrane region" description="Helical" evidence="1">
    <location>
        <begin position="117"/>
        <end position="135"/>
    </location>
</feature>
<dbReference type="NCBIfam" id="TIGR00277">
    <property type="entry name" value="HDIG"/>
    <property type="match status" value="1"/>
</dbReference>
<feature type="domain" description="GGDEF" evidence="2">
    <location>
        <begin position="267"/>
        <end position="402"/>
    </location>
</feature>
<dbReference type="InterPro" id="IPR006675">
    <property type="entry name" value="HDIG_dom"/>
</dbReference>
<evidence type="ECO:0000259" key="3">
    <source>
        <dbReference type="PROSITE" id="PS51831"/>
    </source>
</evidence>
<accession>A0ABT9LWH6</accession>
<dbReference type="Proteomes" id="UP001229209">
    <property type="component" value="Unassembled WGS sequence"/>
</dbReference>
<dbReference type="InterPro" id="IPR003607">
    <property type="entry name" value="HD/PDEase_dom"/>
</dbReference>
<feature type="transmembrane region" description="Helical" evidence="1">
    <location>
        <begin position="147"/>
        <end position="169"/>
    </location>
</feature>
<evidence type="ECO:0000259" key="4">
    <source>
        <dbReference type="PROSITE" id="PS51832"/>
    </source>
</evidence>